<evidence type="ECO:0000256" key="1">
    <source>
        <dbReference type="ARBA" id="ARBA00004273"/>
    </source>
</evidence>
<evidence type="ECO:0000256" key="2">
    <source>
        <dbReference type="ARBA" id="ARBA00022792"/>
    </source>
</evidence>
<evidence type="ECO:0000313" key="7">
    <source>
        <dbReference type="Proteomes" id="UP000190831"/>
    </source>
</evidence>
<dbReference type="Pfam" id="PF02238">
    <property type="entry name" value="COX7a"/>
    <property type="match status" value="1"/>
</dbReference>
<keyword evidence="2" id="KW-0999">Mitochondrion inner membrane</keyword>
<evidence type="ECO:0000256" key="3">
    <source>
        <dbReference type="ARBA" id="ARBA00023128"/>
    </source>
</evidence>
<evidence type="ECO:0000313" key="6">
    <source>
        <dbReference type="EMBL" id="SCW01702.1"/>
    </source>
</evidence>
<dbReference type="GO" id="GO:0005743">
    <property type="term" value="C:mitochondrial inner membrane"/>
    <property type="evidence" value="ECO:0007669"/>
    <property type="project" value="UniProtKB-SubCell"/>
</dbReference>
<sequence length="60" mass="7066">MANRVIELQKMFQASTKPLWWRHPRSAFYMYPFWGLFAVAVIAPLLYIPNTVKGIKPKKN</sequence>
<dbReference type="Proteomes" id="UP000190831">
    <property type="component" value="Chromosome E"/>
</dbReference>
<keyword evidence="3" id="KW-0496">Mitochondrion</keyword>
<accession>A0A1G4MCR9</accession>
<comment type="subcellular location">
    <subcellularLocation>
        <location evidence="1">Mitochondrion inner membrane</location>
    </subcellularLocation>
</comment>
<proteinExistence type="predicted"/>
<dbReference type="AlphaFoldDB" id="A0A1G4MCR9"/>
<feature type="transmembrane region" description="Helical" evidence="5">
    <location>
        <begin position="28"/>
        <end position="48"/>
    </location>
</feature>
<reference evidence="7" key="1">
    <citation type="submission" date="2016-03" db="EMBL/GenBank/DDBJ databases">
        <authorList>
            <person name="Devillers H."/>
        </authorList>
    </citation>
    <scope>NUCLEOTIDE SEQUENCE [LARGE SCALE GENOMIC DNA]</scope>
</reference>
<dbReference type="STRING" id="4955.A0A1G4MCR9"/>
<dbReference type="InterPro" id="IPR039297">
    <property type="entry name" value="COX7a"/>
</dbReference>
<dbReference type="OrthoDB" id="5511599at2759"/>
<keyword evidence="5" id="KW-1133">Transmembrane helix</keyword>
<evidence type="ECO:0000256" key="5">
    <source>
        <dbReference type="SAM" id="Phobius"/>
    </source>
</evidence>
<evidence type="ECO:0000256" key="4">
    <source>
        <dbReference type="ARBA" id="ARBA00023136"/>
    </source>
</evidence>
<keyword evidence="4 5" id="KW-0472">Membrane</keyword>
<keyword evidence="7" id="KW-1185">Reference proteome</keyword>
<protein>
    <submittedName>
        <fullName evidence="6">LAFE_0E05424g1_1</fullName>
    </submittedName>
</protein>
<organism evidence="6 7">
    <name type="scientific">Lachancea fermentati</name>
    <name type="common">Zygosaccharomyces fermentati</name>
    <dbReference type="NCBI Taxonomy" id="4955"/>
    <lineage>
        <taxon>Eukaryota</taxon>
        <taxon>Fungi</taxon>
        <taxon>Dikarya</taxon>
        <taxon>Ascomycota</taxon>
        <taxon>Saccharomycotina</taxon>
        <taxon>Saccharomycetes</taxon>
        <taxon>Saccharomycetales</taxon>
        <taxon>Saccharomycetaceae</taxon>
        <taxon>Lachancea</taxon>
    </lineage>
</organism>
<gene>
    <name evidence="6" type="ORF">LAFE_0E05424G</name>
</gene>
<dbReference type="OMA" id="WWRHPRS"/>
<dbReference type="EMBL" id="LT598488">
    <property type="protein sequence ID" value="SCW01702.1"/>
    <property type="molecule type" value="Genomic_DNA"/>
</dbReference>
<name>A0A1G4MCR9_LACFM</name>
<keyword evidence="5" id="KW-0812">Transmembrane</keyword>